<dbReference type="Gene3D" id="3.40.50.1820">
    <property type="entry name" value="alpha/beta hydrolase"/>
    <property type="match status" value="1"/>
</dbReference>
<protein>
    <submittedName>
        <fullName evidence="2">Alpha/beta fold hydrolase</fullName>
    </submittedName>
</protein>
<dbReference type="InterPro" id="IPR022742">
    <property type="entry name" value="Hydrolase_4"/>
</dbReference>
<dbReference type="KEGG" id="mflg:ABS361_06365"/>
<dbReference type="GO" id="GO:0016787">
    <property type="term" value="F:hydrolase activity"/>
    <property type="evidence" value="ECO:0007669"/>
    <property type="project" value="UniProtKB-KW"/>
</dbReference>
<gene>
    <name evidence="2" type="ORF">ABS361_06365</name>
</gene>
<sequence length="259" mass="26054">MSPKSLPLIASKPVPAIVAAVLLVASTAVARTESSRQVILPAADGVAVSATLSSAEVGAGNSGGGRPIVVLFHQAGGSGAEYDAIVPHLLKSGFETLAVDQRSGGSGFGRANRTAERLGRPASFLEALPDLKAAVAWAEARAAGRPVVIWGSSYSASLVFLVAAADPKVAGVVSFSPGEYFGRSAPVAEAAAHVSQPIFVSSASDRGEVAAARAILAAAPAKDKVQVVPKNAGHGSIALAGSGGADVWPALDRFLARFR</sequence>
<organism evidence="2">
    <name type="scientific">Methyloraptor flagellatus</name>
    <dbReference type="NCBI Taxonomy" id="3162530"/>
    <lineage>
        <taxon>Bacteria</taxon>
        <taxon>Pseudomonadati</taxon>
        <taxon>Pseudomonadota</taxon>
        <taxon>Alphaproteobacteria</taxon>
        <taxon>Hyphomicrobiales</taxon>
        <taxon>Ancalomicrobiaceae</taxon>
        <taxon>Methyloraptor</taxon>
    </lineage>
</organism>
<evidence type="ECO:0000313" key="2">
    <source>
        <dbReference type="EMBL" id="XBY45869.1"/>
    </source>
</evidence>
<dbReference type="RefSeq" id="WP_407050964.1">
    <property type="nucleotide sequence ID" value="NZ_CP158568.1"/>
</dbReference>
<accession>A0AAU7XFN6</accession>
<dbReference type="Pfam" id="PF12146">
    <property type="entry name" value="Hydrolase_4"/>
    <property type="match status" value="1"/>
</dbReference>
<reference evidence="2" key="1">
    <citation type="submission" date="2024-06" db="EMBL/GenBank/DDBJ databases">
        <title>Methylostella associata gen. nov., sp. nov., a novel Ancalomicrobiaceae-affiliated facultatively methylotrophic bacteria that feed on methanotrophs of the genus Methylococcus.</title>
        <authorList>
            <person name="Saltykova V."/>
            <person name="Danilova O.V."/>
            <person name="Oshkin I.Y."/>
            <person name="Belova S.E."/>
            <person name="Pimenov N.V."/>
            <person name="Dedysh S.N."/>
        </authorList>
    </citation>
    <scope>NUCLEOTIDE SEQUENCE</scope>
    <source>
        <strain evidence="2">S20</strain>
    </source>
</reference>
<dbReference type="AlphaFoldDB" id="A0AAU7XFN6"/>
<dbReference type="InterPro" id="IPR029058">
    <property type="entry name" value="AB_hydrolase_fold"/>
</dbReference>
<keyword evidence="2" id="KW-0378">Hydrolase</keyword>
<proteinExistence type="predicted"/>
<name>A0AAU7XFN6_9HYPH</name>
<feature type="domain" description="Serine aminopeptidase S33" evidence="1">
    <location>
        <begin position="66"/>
        <end position="201"/>
    </location>
</feature>
<dbReference type="EMBL" id="CP158568">
    <property type="protein sequence ID" value="XBY45869.1"/>
    <property type="molecule type" value="Genomic_DNA"/>
</dbReference>
<dbReference type="SUPFAM" id="SSF53474">
    <property type="entry name" value="alpha/beta-Hydrolases"/>
    <property type="match status" value="1"/>
</dbReference>
<evidence type="ECO:0000259" key="1">
    <source>
        <dbReference type="Pfam" id="PF12146"/>
    </source>
</evidence>